<organism evidence="1 2">
    <name type="scientific">Symbiodinium pilosum</name>
    <name type="common">Dinoflagellate</name>
    <dbReference type="NCBI Taxonomy" id="2952"/>
    <lineage>
        <taxon>Eukaryota</taxon>
        <taxon>Sar</taxon>
        <taxon>Alveolata</taxon>
        <taxon>Dinophyceae</taxon>
        <taxon>Suessiales</taxon>
        <taxon>Symbiodiniaceae</taxon>
        <taxon>Symbiodinium</taxon>
    </lineage>
</organism>
<dbReference type="Proteomes" id="UP000649617">
    <property type="component" value="Unassembled WGS sequence"/>
</dbReference>
<dbReference type="AlphaFoldDB" id="A0A812SU64"/>
<proteinExistence type="predicted"/>
<accession>A0A812SU64</accession>
<name>A0A812SU64_SYMPI</name>
<evidence type="ECO:0000313" key="1">
    <source>
        <dbReference type="EMBL" id="CAE7498575.1"/>
    </source>
</evidence>
<sequence length="105" mass="11492">MQVVTDAEDAVETVAILAAAVGIDEEGPETGETQIKAIQDIEKPGPWYLKGLEDCFRPESRIIFRKNPKLGDECREARAALKICLNSASSNLIEAQKAVTCFDHC</sequence>
<comment type="caution">
    <text evidence="1">The sequence shown here is derived from an EMBL/GenBank/DDBJ whole genome shotgun (WGS) entry which is preliminary data.</text>
</comment>
<evidence type="ECO:0000313" key="2">
    <source>
        <dbReference type="Proteomes" id="UP000649617"/>
    </source>
</evidence>
<reference evidence="1" key="1">
    <citation type="submission" date="2021-02" db="EMBL/GenBank/DDBJ databases">
        <authorList>
            <person name="Dougan E. K."/>
            <person name="Rhodes N."/>
            <person name="Thang M."/>
            <person name="Chan C."/>
        </authorList>
    </citation>
    <scope>NUCLEOTIDE SEQUENCE</scope>
</reference>
<protein>
    <submittedName>
        <fullName evidence="1">Man1a1 protein</fullName>
    </submittedName>
</protein>
<dbReference type="EMBL" id="CAJNIZ010027224">
    <property type="protein sequence ID" value="CAE7498575.1"/>
    <property type="molecule type" value="Genomic_DNA"/>
</dbReference>
<keyword evidence="2" id="KW-1185">Reference proteome</keyword>
<gene>
    <name evidence="1" type="primary">Man1a1</name>
    <name evidence="1" type="ORF">SPIL2461_LOCUS12880</name>
</gene>